<accession>A0A1F8DTF3</accession>
<sequence>MNKIFLMFSVGFTGLVLLIMPQIVLGAELTFKVVPNIAVNDNTITVEVRIDPESKKLNVVEGTISFSGTASDNLSVQVENGQSVLPLWPVPPLYIESEKAINFTGGIPGGFDNEGLLFRMRLSSTLYGDLDISYVNGSAYLNDGKGTGESIYSEPLKIRIDLGASSGFTQLMYVMIALLIVAVLFIVYRYAYKRNIKK</sequence>
<feature type="transmembrane region" description="Helical" evidence="1">
    <location>
        <begin position="171"/>
        <end position="192"/>
    </location>
</feature>
<keyword evidence="1" id="KW-1133">Transmembrane helix</keyword>
<organism evidence="2 3">
    <name type="scientific">Candidatus Wolfebacteria bacterium RIFCSPLOWO2_01_FULL_45_19</name>
    <dbReference type="NCBI Taxonomy" id="1802557"/>
    <lineage>
        <taxon>Bacteria</taxon>
        <taxon>Candidatus Wolfeibacteriota</taxon>
    </lineage>
</organism>
<evidence type="ECO:0000256" key="1">
    <source>
        <dbReference type="SAM" id="Phobius"/>
    </source>
</evidence>
<keyword evidence="1" id="KW-0472">Membrane</keyword>
<name>A0A1F8DTF3_9BACT</name>
<keyword evidence="1" id="KW-0812">Transmembrane</keyword>
<proteinExistence type="predicted"/>
<gene>
    <name evidence="2" type="ORF">A3A20_00665</name>
</gene>
<comment type="caution">
    <text evidence="2">The sequence shown here is derived from an EMBL/GenBank/DDBJ whole genome shotgun (WGS) entry which is preliminary data.</text>
</comment>
<dbReference type="EMBL" id="MGIR01000004">
    <property type="protein sequence ID" value="OGM91088.1"/>
    <property type="molecule type" value="Genomic_DNA"/>
</dbReference>
<evidence type="ECO:0008006" key="4">
    <source>
        <dbReference type="Google" id="ProtNLM"/>
    </source>
</evidence>
<evidence type="ECO:0000313" key="2">
    <source>
        <dbReference type="EMBL" id="OGM91088.1"/>
    </source>
</evidence>
<dbReference type="Proteomes" id="UP000178946">
    <property type="component" value="Unassembled WGS sequence"/>
</dbReference>
<reference evidence="2 3" key="1">
    <citation type="journal article" date="2016" name="Nat. Commun.">
        <title>Thousands of microbial genomes shed light on interconnected biogeochemical processes in an aquifer system.</title>
        <authorList>
            <person name="Anantharaman K."/>
            <person name="Brown C.T."/>
            <person name="Hug L.A."/>
            <person name="Sharon I."/>
            <person name="Castelle C.J."/>
            <person name="Probst A.J."/>
            <person name="Thomas B.C."/>
            <person name="Singh A."/>
            <person name="Wilkins M.J."/>
            <person name="Karaoz U."/>
            <person name="Brodie E.L."/>
            <person name="Williams K.H."/>
            <person name="Hubbard S.S."/>
            <person name="Banfield J.F."/>
        </authorList>
    </citation>
    <scope>NUCLEOTIDE SEQUENCE [LARGE SCALE GENOMIC DNA]</scope>
</reference>
<protein>
    <recommendedName>
        <fullName evidence="4">Cohesin domain-containing protein</fullName>
    </recommendedName>
</protein>
<dbReference type="AlphaFoldDB" id="A0A1F8DTF3"/>
<evidence type="ECO:0000313" key="3">
    <source>
        <dbReference type="Proteomes" id="UP000178946"/>
    </source>
</evidence>